<dbReference type="EMBL" id="AYYN01000059">
    <property type="protein sequence ID" value="KRM75690.1"/>
    <property type="molecule type" value="Genomic_DNA"/>
</dbReference>
<evidence type="ECO:0000313" key="2">
    <source>
        <dbReference type="Proteomes" id="UP000051612"/>
    </source>
</evidence>
<accession>A0A0R2B9H0</accession>
<sequence length="180" mass="20530">MGANMKKIVFTDLATNLYTAPIFTTLEFNGRTFYGTNRQLPLAILFRKNSLAFAKTQFETTHLKLFDDRDNLMLTLSPDQIIQACLGMYLAKITLRPLPKLTERFIFSLTLELTDDRQIQLLNSETQAIPQVISWLTAQNIQIDDPMRLASKLDASTTIDFRNFTVLSNGTEFAKTLELK</sequence>
<evidence type="ECO:0000313" key="1">
    <source>
        <dbReference type="EMBL" id="KRM75690.1"/>
    </source>
</evidence>
<dbReference type="AlphaFoldDB" id="A0A0R2B9H0"/>
<gene>
    <name evidence="1" type="ORF">FC48_GL000021</name>
</gene>
<proteinExistence type="predicted"/>
<organism evidence="1 2">
    <name type="scientific">Ligilactobacillus murinus DSM 20452 = NBRC 14221</name>
    <dbReference type="NCBI Taxonomy" id="1423772"/>
    <lineage>
        <taxon>Bacteria</taxon>
        <taxon>Bacillati</taxon>
        <taxon>Bacillota</taxon>
        <taxon>Bacilli</taxon>
        <taxon>Lactobacillales</taxon>
        <taxon>Lactobacillaceae</taxon>
        <taxon>Ligilactobacillus</taxon>
    </lineage>
</organism>
<comment type="caution">
    <text evidence="1">The sequence shown here is derived from an EMBL/GenBank/DDBJ whole genome shotgun (WGS) entry which is preliminary data.</text>
</comment>
<dbReference type="PATRIC" id="fig|1423772.3.peg.27"/>
<name>A0A0R2B9H0_9LACO</name>
<dbReference type="Proteomes" id="UP000051612">
    <property type="component" value="Unassembled WGS sequence"/>
</dbReference>
<reference evidence="1 2" key="1">
    <citation type="journal article" date="2015" name="Genome Announc.">
        <title>Expanding the biotechnology potential of lactobacilli through comparative genomics of 213 strains and associated genera.</title>
        <authorList>
            <person name="Sun Z."/>
            <person name="Harris H.M."/>
            <person name="McCann A."/>
            <person name="Guo C."/>
            <person name="Argimon S."/>
            <person name="Zhang W."/>
            <person name="Yang X."/>
            <person name="Jeffery I.B."/>
            <person name="Cooney J.C."/>
            <person name="Kagawa T.F."/>
            <person name="Liu W."/>
            <person name="Song Y."/>
            <person name="Salvetti E."/>
            <person name="Wrobel A."/>
            <person name="Rasinkangas P."/>
            <person name="Parkhill J."/>
            <person name="Rea M.C."/>
            <person name="O'Sullivan O."/>
            <person name="Ritari J."/>
            <person name="Douillard F.P."/>
            <person name="Paul Ross R."/>
            <person name="Yang R."/>
            <person name="Briner A.E."/>
            <person name="Felis G.E."/>
            <person name="de Vos W.M."/>
            <person name="Barrangou R."/>
            <person name="Klaenhammer T.R."/>
            <person name="Caufield P.W."/>
            <person name="Cui Y."/>
            <person name="Zhang H."/>
            <person name="O'Toole P.W."/>
        </authorList>
    </citation>
    <scope>NUCLEOTIDE SEQUENCE [LARGE SCALE GENOMIC DNA]</scope>
    <source>
        <strain evidence="1 2">DSM 20452</strain>
    </source>
</reference>
<protein>
    <submittedName>
        <fullName evidence="1">Uncharacterized protein</fullName>
    </submittedName>
</protein>